<dbReference type="RefSeq" id="WP_103429648.1">
    <property type="nucleotide sequence ID" value="NZ_PPXF01000011.1"/>
</dbReference>
<proteinExistence type="predicted"/>
<dbReference type="AlphaFoldDB" id="A0A2S3ZQ33"/>
<comment type="caution">
    <text evidence="1">The sequence shown here is derived from an EMBL/GenBank/DDBJ whole genome shotgun (WGS) entry which is preliminary data.</text>
</comment>
<evidence type="ECO:0000313" key="2">
    <source>
        <dbReference type="Proteomes" id="UP000237104"/>
    </source>
</evidence>
<dbReference type="PANTHER" id="PTHR36166">
    <property type="entry name" value="CHROMOSOME 9, WHOLE GENOME SHOTGUN SEQUENCE"/>
    <property type="match status" value="1"/>
</dbReference>
<dbReference type="Proteomes" id="UP000237104">
    <property type="component" value="Unassembled WGS sequence"/>
</dbReference>
<dbReference type="Gene3D" id="3.30.530.20">
    <property type="match status" value="1"/>
</dbReference>
<gene>
    <name evidence="1" type="ORF">C3B59_01040</name>
</gene>
<protein>
    <submittedName>
        <fullName evidence="1">SRPBCC domain-containing protein</fullName>
    </submittedName>
</protein>
<evidence type="ECO:0000313" key="1">
    <source>
        <dbReference type="EMBL" id="POH71224.1"/>
    </source>
</evidence>
<dbReference type="PANTHER" id="PTHR36166:SF1">
    <property type="entry name" value="SRPBCC DOMAIN-CONTAINING PROTEIN"/>
    <property type="match status" value="1"/>
</dbReference>
<organism evidence="1 2">
    <name type="scientific">Cryobacterium zongtaii</name>
    <dbReference type="NCBI Taxonomy" id="1259217"/>
    <lineage>
        <taxon>Bacteria</taxon>
        <taxon>Bacillati</taxon>
        <taxon>Actinomycetota</taxon>
        <taxon>Actinomycetes</taxon>
        <taxon>Micrococcales</taxon>
        <taxon>Microbacteriaceae</taxon>
        <taxon>Cryobacterium</taxon>
    </lineage>
</organism>
<reference evidence="1 2" key="1">
    <citation type="submission" date="2018-01" db="EMBL/GenBank/DDBJ databases">
        <title>Cryobacterium sp. nov., from glaciers in China.</title>
        <authorList>
            <person name="Liu Q."/>
            <person name="Xin Y.-H."/>
        </authorList>
    </citation>
    <scope>NUCLEOTIDE SEQUENCE [LARGE SCALE GENOMIC DNA]</scope>
    <source>
        <strain evidence="1 2">TMB1-8</strain>
    </source>
</reference>
<dbReference type="Pfam" id="PF10604">
    <property type="entry name" value="Polyketide_cyc2"/>
    <property type="match status" value="1"/>
</dbReference>
<dbReference type="SUPFAM" id="SSF55961">
    <property type="entry name" value="Bet v1-like"/>
    <property type="match status" value="1"/>
</dbReference>
<dbReference type="OrthoDB" id="191189at2"/>
<dbReference type="InterPro" id="IPR023393">
    <property type="entry name" value="START-like_dom_sf"/>
</dbReference>
<name>A0A2S3ZQ33_9MICO</name>
<dbReference type="CDD" id="cd07822">
    <property type="entry name" value="SRPBCC_4"/>
    <property type="match status" value="1"/>
</dbReference>
<accession>A0A2S3ZQ33</accession>
<sequence length="145" mass="16079">MSIVLATTIDIAATPEEVWEVLSDFPAYGDWSNFSRIDGAPKLGNRLKMRMPGFWFTSTVTAVTESQELQWSAKIITAALFLGEHNFTLVRKNDGSTQVTNTETFSGVLTRPFEGLFAKNHNAGGYVAFNQSLKSRVESRASILR</sequence>
<dbReference type="EMBL" id="PPXF01000011">
    <property type="protein sequence ID" value="POH71224.1"/>
    <property type="molecule type" value="Genomic_DNA"/>
</dbReference>
<dbReference type="InterPro" id="IPR019587">
    <property type="entry name" value="Polyketide_cyclase/dehydratase"/>
</dbReference>